<protein>
    <submittedName>
        <fullName evidence="2">Uncharacterized protein</fullName>
    </submittedName>
</protein>
<keyword evidence="1" id="KW-1133">Transmembrane helix</keyword>
<dbReference type="EMBL" id="FCOB02000012">
    <property type="protein sequence ID" value="SAK65337.1"/>
    <property type="molecule type" value="Genomic_DNA"/>
</dbReference>
<dbReference type="Proteomes" id="UP000054978">
    <property type="component" value="Unassembled WGS sequence"/>
</dbReference>
<gene>
    <name evidence="2" type="ORF">AWB83_02808</name>
</gene>
<reference evidence="2" key="1">
    <citation type="submission" date="2016-01" db="EMBL/GenBank/DDBJ databases">
        <authorList>
            <person name="Peeters C."/>
        </authorList>
    </citation>
    <scope>NUCLEOTIDE SEQUENCE [LARGE SCALE GENOMIC DNA]</scope>
    <source>
        <strain evidence="2">LMG 29326</strain>
    </source>
</reference>
<comment type="caution">
    <text evidence="2">The sequence shown here is derived from an EMBL/GenBank/DDBJ whole genome shotgun (WGS) entry which is preliminary data.</text>
</comment>
<keyword evidence="1" id="KW-0472">Membrane</keyword>
<organism evidence="2 3">
    <name type="scientific">Caballeronia ptereochthonis</name>
    <dbReference type="NCBI Taxonomy" id="1777144"/>
    <lineage>
        <taxon>Bacteria</taxon>
        <taxon>Pseudomonadati</taxon>
        <taxon>Pseudomonadota</taxon>
        <taxon>Betaproteobacteria</taxon>
        <taxon>Burkholderiales</taxon>
        <taxon>Burkholderiaceae</taxon>
        <taxon>Caballeronia</taxon>
    </lineage>
</organism>
<keyword evidence="3" id="KW-1185">Reference proteome</keyword>
<feature type="transmembrane region" description="Helical" evidence="1">
    <location>
        <begin position="170"/>
        <end position="193"/>
    </location>
</feature>
<proteinExistence type="predicted"/>
<evidence type="ECO:0000313" key="2">
    <source>
        <dbReference type="EMBL" id="SAK65337.1"/>
    </source>
</evidence>
<keyword evidence="1" id="KW-0812">Transmembrane</keyword>
<dbReference type="AlphaFoldDB" id="A0A158B7J6"/>
<name>A0A158B7J6_9BURK</name>
<sequence>MSPPARTLAPLNVMSLPDCIARLPPARMPLVWLIVVFSSQWCSAFLVTDCDVFDCTASTRILLPAAICALPPAAMVAPCTVRSWPAPITMSPVEAIVPCAPTSVCWTRLPPATELTPAASTSVVFTMSWPASTATRLPVMRPEAFVMSLVAETTVVPLLPMLPPRFRMSVALMTVFVPPLMTPLFATLPVAWISTSSAAINAPLGCKSLAWACARYTTGARTCCTLPSGGVTV</sequence>
<evidence type="ECO:0000256" key="1">
    <source>
        <dbReference type="SAM" id="Phobius"/>
    </source>
</evidence>
<evidence type="ECO:0000313" key="3">
    <source>
        <dbReference type="Proteomes" id="UP000054978"/>
    </source>
</evidence>
<accession>A0A158B7J6</accession>